<evidence type="ECO:0000313" key="3">
    <source>
        <dbReference type="Proteomes" id="UP000295097"/>
    </source>
</evidence>
<dbReference type="AlphaFoldDB" id="A0A4R3NMH2"/>
<reference evidence="2 3" key="1">
    <citation type="submission" date="2019-03" db="EMBL/GenBank/DDBJ databases">
        <title>Freshwater and sediment microbial communities from various areas in North America, analyzing microbe dynamics in response to fracking.</title>
        <authorList>
            <person name="Lamendella R."/>
        </authorList>
    </citation>
    <scope>NUCLEOTIDE SEQUENCE [LARGE SCALE GENOMIC DNA]</scope>
    <source>
        <strain evidence="2 3">175.2</strain>
    </source>
</reference>
<keyword evidence="3" id="KW-1185">Reference proteome</keyword>
<organism evidence="2 3">
    <name type="scientific">Martelella mediterranea</name>
    <dbReference type="NCBI Taxonomy" id="293089"/>
    <lineage>
        <taxon>Bacteria</taxon>
        <taxon>Pseudomonadati</taxon>
        <taxon>Pseudomonadota</taxon>
        <taxon>Alphaproteobacteria</taxon>
        <taxon>Hyphomicrobiales</taxon>
        <taxon>Aurantimonadaceae</taxon>
        <taxon>Martelella</taxon>
    </lineage>
</organism>
<comment type="caution">
    <text evidence="2">The sequence shown here is derived from an EMBL/GenBank/DDBJ whole genome shotgun (WGS) entry which is preliminary data.</text>
</comment>
<sequence length="119" mass="12634">MSIGISSSDFVGQWSLSFADIEFINSKPAATKLGLAAQLKFFNARGFFADNDTLIPNNAGEYLAVQIGVRADTLSGYDFGGRSARRDCAEIFLTSASSSAAFRSRAFSGRGSESVQESG</sequence>
<dbReference type="Proteomes" id="UP000295097">
    <property type="component" value="Unassembled WGS sequence"/>
</dbReference>
<evidence type="ECO:0000313" key="2">
    <source>
        <dbReference type="EMBL" id="TCT31777.1"/>
    </source>
</evidence>
<feature type="domain" description="DUF4158" evidence="1">
    <location>
        <begin position="10"/>
        <end position="91"/>
    </location>
</feature>
<dbReference type="InterPro" id="IPR025296">
    <property type="entry name" value="DUF4158"/>
</dbReference>
<protein>
    <submittedName>
        <fullName evidence="2">Uncharacterized protein DUF4158</fullName>
    </submittedName>
</protein>
<accession>A0A4R3NMH2</accession>
<dbReference type="RefSeq" id="WP_245511118.1">
    <property type="nucleotide sequence ID" value="NZ_SMAR01000039.1"/>
</dbReference>
<proteinExistence type="predicted"/>
<dbReference type="Pfam" id="PF13700">
    <property type="entry name" value="DUF4158"/>
    <property type="match status" value="1"/>
</dbReference>
<name>A0A4R3NMH2_9HYPH</name>
<dbReference type="EMBL" id="SMAR01000039">
    <property type="protein sequence ID" value="TCT31777.1"/>
    <property type="molecule type" value="Genomic_DNA"/>
</dbReference>
<gene>
    <name evidence="2" type="ORF">EDC90_103926</name>
</gene>
<evidence type="ECO:0000259" key="1">
    <source>
        <dbReference type="Pfam" id="PF13700"/>
    </source>
</evidence>